<name>A0A3P6U3T3_DIBLA</name>
<evidence type="ECO:0000256" key="1">
    <source>
        <dbReference type="SAM" id="MobiDB-lite"/>
    </source>
</evidence>
<accession>A0A3P6U3T3</accession>
<dbReference type="AlphaFoldDB" id="A0A3P6U3T3"/>
<sequence length="226" mass="24361">MYRSDAIPDFPRFPIQGTPLHGLRCSQNDELYGHLSTSVMIPTSTLGSCRKVQYMTAADGDANGLPLTYMGSPQAFPAHQLLAYEGRLNPEDATSFSSSSAAVESKTLPVFQTYDGLICRIPFSENSSTSNSAAVGEPTQSGSSQTRSSAIGKTKTQETGDPPPRGGDSVKKRCRFNSKDVECCDFLPPMESFRRPNAGKIGDFFLSLCDCPSEYQASGQYLAGIL</sequence>
<reference evidence="2 3" key="1">
    <citation type="submission" date="2018-11" db="EMBL/GenBank/DDBJ databases">
        <authorList>
            <consortium name="Pathogen Informatics"/>
        </authorList>
    </citation>
    <scope>NUCLEOTIDE SEQUENCE [LARGE SCALE GENOMIC DNA]</scope>
</reference>
<protein>
    <submittedName>
        <fullName evidence="2">Uncharacterized protein</fullName>
    </submittedName>
</protein>
<feature type="region of interest" description="Disordered" evidence="1">
    <location>
        <begin position="127"/>
        <end position="172"/>
    </location>
</feature>
<keyword evidence="3" id="KW-1185">Reference proteome</keyword>
<proteinExistence type="predicted"/>
<dbReference type="OrthoDB" id="10525269at2759"/>
<dbReference type="EMBL" id="UYRU01042175">
    <property type="protein sequence ID" value="VDK73318.1"/>
    <property type="molecule type" value="Genomic_DNA"/>
</dbReference>
<dbReference type="Proteomes" id="UP000281553">
    <property type="component" value="Unassembled WGS sequence"/>
</dbReference>
<feature type="compositionally biased region" description="Polar residues" evidence="1">
    <location>
        <begin position="127"/>
        <end position="151"/>
    </location>
</feature>
<evidence type="ECO:0000313" key="2">
    <source>
        <dbReference type="EMBL" id="VDK73318.1"/>
    </source>
</evidence>
<organism evidence="2 3">
    <name type="scientific">Dibothriocephalus latus</name>
    <name type="common">Fish tapeworm</name>
    <name type="synonym">Diphyllobothrium latum</name>
    <dbReference type="NCBI Taxonomy" id="60516"/>
    <lineage>
        <taxon>Eukaryota</taxon>
        <taxon>Metazoa</taxon>
        <taxon>Spiralia</taxon>
        <taxon>Lophotrochozoa</taxon>
        <taxon>Platyhelminthes</taxon>
        <taxon>Cestoda</taxon>
        <taxon>Eucestoda</taxon>
        <taxon>Diphyllobothriidea</taxon>
        <taxon>Diphyllobothriidae</taxon>
        <taxon>Dibothriocephalus</taxon>
    </lineage>
</organism>
<gene>
    <name evidence="2" type="ORF">DILT_LOCUS2486</name>
</gene>
<evidence type="ECO:0000313" key="3">
    <source>
        <dbReference type="Proteomes" id="UP000281553"/>
    </source>
</evidence>